<dbReference type="GeneID" id="63802584"/>
<reference evidence="1 2" key="1">
    <citation type="submission" date="2016-07" db="EMBL/GenBank/DDBJ databases">
        <title>Pervasive Adenine N6-methylation of Active Genes in Fungi.</title>
        <authorList>
            <consortium name="DOE Joint Genome Institute"/>
            <person name="Mondo S.J."/>
            <person name="Dannebaum R.O."/>
            <person name="Kuo R.C."/>
            <person name="Labutti K."/>
            <person name="Haridas S."/>
            <person name="Kuo A."/>
            <person name="Salamov A."/>
            <person name="Ahrendt S.R."/>
            <person name="Lipzen A."/>
            <person name="Sullivan W."/>
            <person name="Andreopoulos W.B."/>
            <person name="Clum A."/>
            <person name="Lindquist E."/>
            <person name="Daum C."/>
            <person name="Ramamoorthy G.K."/>
            <person name="Gryganskyi A."/>
            <person name="Culley D."/>
            <person name="Magnuson J.K."/>
            <person name="James T.Y."/>
            <person name="O'Malley M.A."/>
            <person name="Stajich J.E."/>
            <person name="Spatafora J.W."/>
            <person name="Visel A."/>
            <person name="Grigoriev I.V."/>
        </authorList>
    </citation>
    <scope>NUCLEOTIDE SEQUENCE [LARGE SCALE GENOMIC DNA]</scope>
    <source>
        <strain evidence="1 2">ATCC 12442</strain>
    </source>
</reference>
<dbReference type="EMBL" id="MCFD01000001">
    <property type="protein sequence ID" value="ORX73647.1"/>
    <property type="molecule type" value="Genomic_DNA"/>
</dbReference>
<organism evidence="1 2">
    <name type="scientific">Linderina pennispora</name>
    <dbReference type="NCBI Taxonomy" id="61395"/>
    <lineage>
        <taxon>Eukaryota</taxon>
        <taxon>Fungi</taxon>
        <taxon>Fungi incertae sedis</taxon>
        <taxon>Zoopagomycota</taxon>
        <taxon>Kickxellomycotina</taxon>
        <taxon>Kickxellomycetes</taxon>
        <taxon>Kickxellales</taxon>
        <taxon>Kickxellaceae</taxon>
        <taxon>Linderina</taxon>
    </lineage>
</organism>
<sequence>MRAMNRVAASARALHQQTPVSAAGGLFGKLFGGKKADEPAAPSAAVGDMISNQPEPVRFERTEKEPLRLRFPKRQYTTQQLEDRIQRILAKNDVAVVEGDWKATSLAVGDVKLKVLADVMKLAKLKVTNRMLNNVQTAGDLVNELTQKPAAKDAGHVVAQFYKEHGEELPANMKFEPFTKHGRKLHAYQ</sequence>
<evidence type="ECO:0000313" key="1">
    <source>
        <dbReference type="EMBL" id="ORX73647.1"/>
    </source>
</evidence>
<gene>
    <name evidence="1" type="ORF">DL89DRAFT_263678</name>
</gene>
<evidence type="ECO:0000313" key="2">
    <source>
        <dbReference type="Proteomes" id="UP000193922"/>
    </source>
</evidence>
<name>A0A1Y1WJD2_9FUNG</name>
<comment type="caution">
    <text evidence="1">The sequence shown here is derived from an EMBL/GenBank/DDBJ whole genome shotgun (WGS) entry which is preliminary data.</text>
</comment>
<dbReference type="Proteomes" id="UP000193922">
    <property type="component" value="Unassembled WGS sequence"/>
</dbReference>
<accession>A0A1Y1WJD2</accession>
<protein>
    <submittedName>
        <fullName evidence="1">Uncharacterized protein</fullName>
    </submittedName>
</protein>
<dbReference type="AlphaFoldDB" id="A0A1Y1WJD2"/>
<proteinExistence type="predicted"/>
<keyword evidence="2" id="KW-1185">Reference proteome</keyword>
<dbReference type="RefSeq" id="XP_040746858.1">
    <property type="nucleotide sequence ID" value="XM_040885936.1"/>
</dbReference>
<dbReference type="OrthoDB" id="6220758at2759"/>